<name>A0A2U3MYG9_9GAMM</name>
<sequence length="143" mass="16922">MPFEMFDVNGQVLIFEPILYDRDIYMTYKIQDQNFIQISYSCYFYEVELFEFIANLEKIQQYSSQIFSMKSLVEEEFICNFSAPNSDLVIEINLMKYSLYQGAKDTTVQIVLVIPFEYKSAIIHKFNMLKNQIIALKTKPIIT</sequence>
<protein>
    <submittedName>
        <fullName evidence="1">Uncharacterized protein</fullName>
    </submittedName>
</protein>
<evidence type="ECO:0000313" key="2">
    <source>
        <dbReference type="Proteomes" id="UP000245974"/>
    </source>
</evidence>
<dbReference type="EMBL" id="OOGT01000058">
    <property type="protein sequence ID" value="SPL70403.1"/>
    <property type="molecule type" value="Genomic_DNA"/>
</dbReference>
<dbReference type="RefSeq" id="WP_121973877.1">
    <property type="nucleotide sequence ID" value="NZ_OOGT01000058.1"/>
</dbReference>
<dbReference type="AlphaFoldDB" id="A0A2U3MYG9"/>
<proteinExistence type="predicted"/>
<dbReference type="Proteomes" id="UP000245974">
    <property type="component" value="Unassembled WGS sequence"/>
</dbReference>
<dbReference type="InParanoid" id="A0A2U3MYG9"/>
<gene>
    <name evidence="1" type="ORF">KPC_1581</name>
</gene>
<evidence type="ECO:0000313" key="1">
    <source>
        <dbReference type="EMBL" id="SPL70403.1"/>
    </source>
</evidence>
<organism evidence="1 2">
    <name type="scientific">Acinetobacter stercoris</name>
    <dbReference type="NCBI Taxonomy" id="2126983"/>
    <lineage>
        <taxon>Bacteria</taxon>
        <taxon>Pseudomonadati</taxon>
        <taxon>Pseudomonadota</taxon>
        <taxon>Gammaproteobacteria</taxon>
        <taxon>Moraxellales</taxon>
        <taxon>Moraxellaceae</taxon>
        <taxon>Acinetobacter</taxon>
    </lineage>
</organism>
<reference evidence="2" key="1">
    <citation type="submission" date="2018-03" db="EMBL/GenBank/DDBJ databases">
        <authorList>
            <person name="Blom J."/>
        </authorList>
    </citation>
    <scope>NUCLEOTIDE SEQUENCE [LARGE SCALE GENOMIC DNA]</scope>
    <source>
        <strain evidence="2">KPC-SM-21</strain>
    </source>
</reference>
<keyword evidence="2" id="KW-1185">Reference proteome</keyword>
<accession>A0A2U3MYG9</accession>